<evidence type="ECO:0000259" key="14">
    <source>
        <dbReference type="PROSITE" id="PS50928"/>
    </source>
</evidence>
<keyword evidence="7" id="KW-0547">Nucleotide-binding</keyword>
<feature type="domain" description="ABC transmembrane type-1" evidence="14">
    <location>
        <begin position="85"/>
        <end position="273"/>
    </location>
</feature>
<protein>
    <submittedName>
        <fullName evidence="15">Dipeptide/oligopeptide/nickel ABC transporter permease/ATP-binding protein</fullName>
    </submittedName>
</protein>
<evidence type="ECO:0000256" key="10">
    <source>
        <dbReference type="ARBA" id="ARBA00023136"/>
    </source>
</evidence>
<dbReference type="InterPro" id="IPR003593">
    <property type="entry name" value="AAA+_ATPase"/>
</dbReference>
<dbReference type="PANTHER" id="PTHR43297">
    <property type="entry name" value="OLIGOPEPTIDE TRANSPORT ATP-BINDING PROTEIN APPD"/>
    <property type="match status" value="1"/>
</dbReference>
<evidence type="ECO:0000256" key="5">
    <source>
        <dbReference type="ARBA" id="ARBA00022475"/>
    </source>
</evidence>
<reference evidence="15 16" key="1">
    <citation type="submission" date="2021-03" db="EMBL/GenBank/DDBJ databases">
        <title>Actinomadura violae sp. nov., isolated from lichen in Thailand.</title>
        <authorList>
            <person name="Kanchanasin P."/>
            <person name="Saeng-In P."/>
            <person name="Phongsopitanun W."/>
            <person name="Yuki M."/>
            <person name="Kudo T."/>
            <person name="Ohkuma M."/>
            <person name="Tanasupawat S."/>
        </authorList>
    </citation>
    <scope>NUCLEOTIDE SEQUENCE [LARGE SCALE GENOMIC DNA]</scope>
    <source>
        <strain evidence="15 16">LCR2-06</strain>
    </source>
</reference>
<sequence length="612" mass="64123">MSAAPARRASPLRAAVRNPLTVAGLVLLAVTLTALAAAFVIGWVDPSGPAKANLHGLNAPPGTPGHLLGTDNGGRDVLIRLVAATKATMLGAAVALTVAVALGVPAGLVAGYRGGWAETALEWLAGLAMSLPSLMVLMAIIAGLGTSMWISMTALGCMMAPAVFRLVRAQVHAVRRELYIDAAKVAGLGDARIIARHVLRVVRAPVVLMVGVMSGVAVTVQTGLDFIGLGDPSTITWGRMLSEGFEALDTNRLLFVWPGLAMVSTVMSFLLLGNGVRDALQRADTATRPRGRDRSPASRPVPPAVPGPRPKPPRPDELLSVCDLVVGYPDGSGGLVEVVRGATLGLNAESTLGLVGESGSGKTQTAFALLDLLPRQATILSGEIRLDGVDLLSLPPAERERTVRRTIAYVPQEPMSNLDPAFTIGHQLTEPLRARGVGRAEARARARGLLARMGISDPDRVMRSYPHQISGGMAQRVLIAGAVATEPRILVADEPTTALDVTVQSEILDLLRGLQAEMRMAILLVTHDLGVVADLCDDVAVMRAGRVVETAPVDVFFRAPGHEHSRALLAAVPDEGHVRPDYDAEAASAAWDLAYARKTSASPDRSLGGAGR</sequence>
<feature type="transmembrane region" description="Helical" evidence="11">
    <location>
        <begin position="123"/>
        <end position="142"/>
    </location>
</feature>
<feature type="transmembrane region" description="Helical" evidence="11">
    <location>
        <begin position="90"/>
        <end position="111"/>
    </location>
</feature>
<dbReference type="Gene3D" id="1.10.3720.10">
    <property type="entry name" value="MetI-like"/>
    <property type="match status" value="1"/>
</dbReference>
<dbReference type="Proteomes" id="UP000680206">
    <property type="component" value="Unassembled WGS sequence"/>
</dbReference>
<organism evidence="15 16">
    <name type="scientific">Actinomadura violacea</name>
    <dbReference type="NCBI Taxonomy" id="2819934"/>
    <lineage>
        <taxon>Bacteria</taxon>
        <taxon>Bacillati</taxon>
        <taxon>Actinomycetota</taxon>
        <taxon>Actinomycetes</taxon>
        <taxon>Streptosporangiales</taxon>
        <taxon>Thermomonosporaceae</taxon>
        <taxon>Actinomadura</taxon>
    </lineage>
</organism>
<feature type="compositionally biased region" description="Pro residues" evidence="12">
    <location>
        <begin position="299"/>
        <end position="310"/>
    </location>
</feature>
<dbReference type="InterPro" id="IPR000515">
    <property type="entry name" value="MetI-like"/>
</dbReference>
<comment type="subcellular location">
    <subcellularLocation>
        <location evidence="11">Cell membrane</location>
        <topology evidence="11">Multi-pass membrane protein</topology>
    </subcellularLocation>
    <subcellularLocation>
        <location evidence="2">Cell membrane</location>
        <topology evidence="2">Peripheral membrane protein</topology>
    </subcellularLocation>
    <subcellularLocation>
        <location evidence="1">Membrane</location>
        <topology evidence="1">Multi-pass membrane protein</topology>
    </subcellularLocation>
</comment>
<dbReference type="PROSITE" id="PS00211">
    <property type="entry name" value="ABC_TRANSPORTER_1"/>
    <property type="match status" value="1"/>
</dbReference>
<dbReference type="InterPro" id="IPR035906">
    <property type="entry name" value="MetI-like_sf"/>
</dbReference>
<feature type="transmembrane region" description="Helical" evidence="11">
    <location>
        <begin position="148"/>
        <end position="167"/>
    </location>
</feature>
<evidence type="ECO:0000313" key="15">
    <source>
        <dbReference type="EMBL" id="MBO2465425.1"/>
    </source>
</evidence>
<dbReference type="RefSeq" id="WP_208252275.1">
    <property type="nucleotide sequence ID" value="NZ_JAGEPF010000046.1"/>
</dbReference>
<feature type="domain" description="ABC transporter" evidence="13">
    <location>
        <begin position="319"/>
        <end position="569"/>
    </location>
</feature>
<dbReference type="Pfam" id="PF00005">
    <property type="entry name" value="ABC_tran"/>
    <property type="match status" value="1"/>
</dbReference>
<evidence type="ECO:0000256" key="4">
    <source>
        <dbReference type="ARBA" id="ARBA00022448"/>
    </source>
</evidence>
<dbReference type="PANTHER" id="PTHR43297:SF2">
    <property type="entry name" value="DIPEPTIDE TRANSPORT ATP-BINDING PROTEIN DPPD"/>
    <property type="match status" value="1"/>
</dbReference>
<evidence type="ECO:0000256" key="12">
    <source>
        <dbReference type="SAM" id="MobiDB-lite"/>
    </source>
</evidence>
<dbReference type="Pfam" id="PF00528">
    <property type="entry name" value="BPD_transp_1"/>
    <property type="match status" value="1"/>
</dbReference>
<evidence type="ECO:0000256" key="1">
    <source>
        <dbReference type="ARBA" id="ARBA00004141"/>
    </source>
</evidence>
<dbReference type="SUPFAM" id="SSF161098">
    <property type="entry name" value="MetI-like"/>
    <property type="match status" value="1"/>
</dbReference>
<accession>A0ABS3S8T7</accession>
<keyword evidence="5" id="KW-1003">Cell membrane</keyword>
<evidence type="ECO:0000256" key="2">
    <source>
        <dbReference type="ARBA" id="ARBA00004202"/>
    </source>
</evidence>
<evidence type="ECO:0000259" key="13">
    <source>
        <dbReference type="PROSITE" id="PS50893"/>
    </source>
</evidence>
<keyword evidence="16" id="KW-1185">Reference proteome</keyword>
<evidence type="ECO:0000256" key="7">
    <source>
        <dbReference type="ARBA" id="ARBA00022741"/>
    </source>
</evidence>
<keyword evidence="9 11" id="KW-1133">Transmembrane helix</keyword>
<dbReference type="CDD" id="cd06261">
    <property type="entry name" value="TM_PBP2"/>
    <property type="match status" value="1"/>
</dbReference>
<dbReference type="InterPro" id="IPR003439">
    <property type="entry name" value="ABC_transporter-like_ATP-bd"/>
</dbReference>
<dbReference type="PROSITE" id="PS50928">
    <property type="entry name" value="ABC_TM1"/>
    <property type="match status" value="1"/>
</dbReference>
<feature type="compositionally biased region" description="Basic and acidic residues" evidence="12">
    <location>
        <begin position="284"/>
        <end position="296"/>
    </location>
</feature>
<dbReference type="CDD" id="cd03257">
    <property type="entry name" value="ABC_NikE_OppD_transporters"/>
    <property type="match status" value="1"/>
</dbReference>
<keyword evidence="10 11" id="KW-0472">Membrane</keyword>
<feature type="region of interest" description="Disordered" evidence="12">
    <location>
        <begin position="284"/>
        <end position="316"/>
    </location>
</feature>
<keyword evidence="6 11" id="KW-0812">Transmembrane</keyword>
<evidence type="ECO:0000256" key="3">
    <source>
        <dbReference type="ARBA" id="ARBA00005417"/>
    </source>
</evidence>
<comment type="similarity">
    <text evidence="11">Belongs to the binding-protein-dependent transport system permease family.</text>
</comment>
<proteinExistence type="inferred from homology"/>
<evidence type="ECO:0000313" key="16">
    <source>
        <dbReference type="Proteomes" id="UP000680206"/>
    </source>
</evidence>
<evidence type="ECO:0000256" key="6">
    <source>
        <dbReference type="ARBA" id="ARBA00022692"/>
    </source>
</evidence>
<keyword evidence="4 11" id="KW-0813">Transport</keyword>
<feature type="transmembrane region" description="Helical" evidence="11">
    <location>
        <begin position="201"/>
        <end position="224"/>
    </location>
</feature>
<feature type="transmembrane region" description="Helical" evidence="11">
    <location>
        <begin position="254"/>
        <end position="272"/>
    </location>
</feature>
<dbReference type="InterPro" id="IPR027417">
    <property type="entry name" value="P-loop_NTPase"/>
</dbReference>
<dbReference type="SMART" id="SM00382">
    <property type="entry name" value="AAA"/>
    <property type="match status" value="1"/>
</dbReference>
<comment type="similarity">
    <text evidence="3">Belongs to the ABC transporter superfamily.</text>
</comment>
<evidence type="ECO:0000256" key="11">
    <source>
        <dbReference type="RuleBase" id="RU363032"/>
    </source>
</evidence>
<evidence type="ECO:0000256" key="8">
    <source>
        <dbReference type="ARBA" id="ARBA00022840"/>
    </source>
</evidence>
<comment type="caution">
    <text evidence="15">The sequence shown here is derived from an EMBL/GenBank/DDBJ whole genome shotgun (WGS) entry which is preliminary data.</text>
</comment>
<feature type="transmembrane region" description="Helical" evidence="11">
    <location>
        <begin position="20"/>
        <end position="44"/>
    </location>
</feature>
<dbReference type="InterPro" id="IPR050388">
    <property type="entry name" value="ABC_Ni/Peptide_Import"/>
</dbReference>
<dbReference type="InterPro" id="IPR017871">
    <property type="entry name" value="ABC_transporter-like_CS"/>
</dbReference>
<evidence type="ECO:0000256" key="9">
    <source>
        <dbReference type="ARBA" id="ARBA00022989"/>
    </source>
</evidence>
<dbReference type="PROSITE" id="PS50893">
    <property type="entry name" value="ABC_TRANSPORTER_2"/>
    <property type="match status" value="1"/>
</dbReference>
<dbReference type="Gene3D" id="3.40.50.300">
    <property type="entry name" value="P-loop containing nucleotide triphosphate hydrolases"/>
    <property type="match status" value="1"/>
</dbReference>
<dbReference type="EMBL" id="JAGEPF010000046">
    <property type="protein sequence ID" value="MBO2465425.1"/>
    <property type="molecule type" value="Genomic_DNA"/>
</dbReference>
<dbReference type="SUPFAM" id="SSF52540">
    <property type="entry name" value="P-loop containing nucleoside triphosphate hydrolases"/>
    <property type="match status" value="1"/>
</dbReference>
<keyword evidence="8" id="KW-0067">ATP-binding</keyword>
<name>A0ABS3S8T7_9ACTN</name>
<gene>
    <name evidence="15" type="ORF">J4709_48480</name>
</gene>